<dbReference type="SUPFAM" id="SSF51735">
    <property type="entry name" value="NAD(P)-binding Rossmann-fold domains"/>
    <property type="match status" value="1"/>
</dbReference>
<dbReference type="PANTHER" id="PTHR42760">
    <property type="entry name" value="SHORT-CHAIN DEHYDROGENASES/REDUCTASES FAMILY MEMBER"/>
    <property type="match status" value="1"/>
</dbReference>
<dbReference type="InterPro" id="IPR036291">
    <property type="entry name" value="NAD(P)-bd_dom_sf"/>
</dbReference>
<dbReference type="Gene3D" id="3.40.50.720">
    <property type="entry name" value="NAD(P)-binding Rossmann-like Domain"/>
    <property type="match status" value="1"/>
</dbReference>
<keyword evidence="2" id="KW-0521">NADP</keyword>
<dbReference type="Proteomes" id="UP000054466">
    <property type="component" value="Unassembled WGS sequence"/>
</dbReference>
<dbReference type="InterPro" id="IPR020904">
    <property type="entry name" value="Sc_DH/Rdtase_CS"/>
</dbReference>
<dbReference type="FunFam" id="3.40.50.720:FF:000084">
    <property type="entry name" value="Short-chain dehydrogenase reductase"/>
    <property type="match status" value="1"/>
</dbReference>
<dbReference type="PRINTS" id="PR00081">
    <property type="entry name" value="GDHRDH"/>
</dbReference>
<reference evidence="3 4" key="1">
    <citation type="submission" date="2015-01" db="EMBL/GenBank/DDBJ databases">
        <title>The Genome Sequence of Cladophialophora immunda CBS83496.</title>
        <authorList>
            <consortium name="The Broad Institute Genomics Platform"/>
            <person name="Cuomo C."/>
            <person name="de Hoog S."/>
            <person name="Gorbushina A."/>
            <person name="Stielow B."/>
            <person name="Teixiera M."/>
            <person name="Abouelleil A."/>
            <person name="Chapman S.B."/>
            <person name="Priest M."/>
            <person name="Young S.K."/>
            <person name="Wortman J."/>
            <person name="Nusbaum C."/>
            <person name="Birren B."/>
        </authorList>
    </citation>
    <scope>NUCLEOTIDE SEQUENCE [LARGE SCALE GENOMIC DNA]</scope>
    <source>
        <strain evidence="3 4">CBS 83496</strain>
    </source>
</reference>
<name>A0A0D2D6Q6_9EURO</name>
<sequence length="274" mass="29220">MRRGFVLYKQCSRTRFVGEIIQCQSLMMADFKDKVIVLTGASNGIGAATAQLFLEQGAKVAALDIVDAPASADGQRLNVKCDVSSEESVNAAIKQVLDKWSTIDVLVNVAGVMDQFERVGDVSNQIWNRVMNINLNGPFNTMRACIGHFLTKPTEQKGRIVNVGSLASIKGGTAGVAYTTSKHALLGLSRNTAWMYAKEGIQCNILLPGGVSTDLMKNSKSIPDKVGMDMVMPTMATAVGTCAPEDMARAILFLAASPGVNGAELKVDKGWSTA</sequence>
<dbReference type="Pfam" id="PF13561">
    <property type="entry name" value="adh_short_C2"/>
    <property type="match status" value="1"/>
</dbReference>
<accession>A0A0D2D6Q6</accession>
<dbReference type="HOGENOM" id="CLU_010194_1_0_1"/>
<dbReference type="PROSITE" id="PS00061">
    <property type="entry name" value="ADH_SHORT"/>
    <property type="match status" value="1"/>
</dbReference>
<dbReference type="GO" id="GO:0048038">
    <property type="term" value="F:quinone binding"/>
    <property type="evidence" value="ECO:0007669"/>
    <property type="project" value="TreeGrafter"/>
</dbReference>
<organism evidence="3 4">
    <name type="scientific">Cladophialophora immunda</name>
    <dbReference type="NCBI Taxonomy" id="569365"/>
    <lineage>
        <taxon>Eukaryota</taxon>
        <taxon>Fungi</taxon>
        <taxon>Dikarya</taxon>
        <taxon>Ascomycota</taxon>
        <taxon>Pezizomycotina</taxon>
        <taxon>Eurotiomycetes</taxon>
        <taxon>Chaetothyriomycetidae</taxon>
        <taxon>Chaetothyriales</taxon>
        <taxon>Herpotrichiellaceae</taxon>
        <taxon>Cladophialophora</taxon>
    </lineage>
</organism>
<dbReference type="EMBL" id="KN847041">
    <property type="protein sequence ID" value="KIW31389.1"/>
    <property type="molecule type" value="Genomic_DNA"/>
</dbReference>
<dbReference type="VEuPathDB" id="FungiDB:PV07_03041"/>
<evidence type="ECO:0000313" key="3">
    <source>
        <dbReference type="EMBL" id="KIW31389.1"/>
    </source>
</evidence>
<dbReference type="STRING" id="569365.A0A0D2D6Q6"/>
<comment type="similarity">
    <text evidence="1">Belongs to the short-chain dehydrogenases/reductases (SDR) family.</text>
</comment>
<dbReference type="PRINTS" id="PR00080">
    <property type="entry name" value="SDRFAMILY"/>
</dbReference>
<dbReference type="GO" id="GO:0016616">
    <property type="term" value="F:oxidoreductase activity, acting on the CH-OH group of donors, NAD or NADP as acceptor"/>
    <property type="evidence" value="ECO:0007669"/>
    <property type="project" value="TreeGrafter"/>
</dbReference>
<dbReference type="OrthoDB" id="37659at2759"/>
<protein>
    <submittedName>
        <fullName evidence="3">Uncharacterized protein</fullName>
    </submittedName>
</protein>
<dbReference type="PANTHER" id="PTHR42760:SF127">
    <property type="entry name" value="3-KETOACYL-ACYL CARRIER PROTEIN REDUCTASE-RELATED"/>
    <property type="match status" value="1"/>
</dbReference>
<gene>
    <name evidence="3" type="ORF">PV07_03041</name>
</gene>
<dbReference type="RefSeq" id="XP_016251605.1">
    <property type="nucleotide sequence ID" value="XM_016389703.1"/>
</dbReference>
<dbReference type="CDD" id="cd05233">
    <property type="entry name" value="SDR_c"/>
    <property type="match status" value="1"/>
</dbReference>
<keyword evidence="4" id="KW-1185">Reference proteome</keyword>
<evidence type="ECO:0000256" key="2">
    <source>
        <dbReference type="ARBA" id="ARBA00022857"/>
    </source>
</evidence>
<dbReference type="GeneID" id="27342235"/>
<dbReference type="GO" id="GO:0006633">
    <property type="term" value="P:fatty acid biosynthetic process"/>
    <property type="evidence" value="ECO:0007669"/>
    <property type="project" value="TreeGrafter"/>
</dbReference>
<dbReference type="InterPro" id="IPR002347">
    <property type="entry name" value="SDR_fam"/>
</dbReference>
<evidence type="ECO:0000313" key="4">
    <source>
        <dbReference type="Proteomes" id="UP000054466"/>
    </source>
</evidence>
<dbReference type="AlphaFoldDB" id="A0A0D2D6Q6"/>
<evidence type="ECO:0000256" key="1">
    <source>
        <dbReference type="ARBA" id="ARBA00006484"/>
    </source>
</evidence>
<proteinExistence type="inferred from homology"/>